<dbReference type="AlphaFoldDB" id="A0AAD6UME4"/>
<dbReference type="InterPro" id="IPR009057">
    <property type="entry name" value="Homeodomain-like_sf"/>
</dbReference>
<sequence length="152" mass="17493">SVSSDLKEQIVKWYMEDEPEYSMCNVANLAGVSLGLVHKTVSLHNEYSQVTNPFSRRTGRPRTMNEGDIAYVQEILRANPTLYLDEIQSKLASVWNMHVSLSLIGRVLVNLQLTRKKLSKEAWECDDQLRMIWETEMAQYPDPQVFIALDES</sequence>
<dbReference type="Proteomes" id="UP001219525">
    <property type="component" value="Unassembled WGS sequence"/>
</dbReference>
<proteinExistence type="predicted"/>
<dbReference type="SUPFAM" id="SSF46689">
    <property type="entry name" value="Homeodomain-like"/>
    <property type="match status" value="1"/>
</dbReference>
<evidence type="ECO:0000313" key="1">
    <source>
        <dbReference type="EMBL" id="KAJ7189623.1"/>
    </source>
</evidence>
<dbReference type="EMBL" id="JARJCW010000171">
    <property type="protein sequence ID" value="KAJ7189623.1"/>
    <property type="molecule type" value="Genomic_DNA"/>
</dbReference>
<feature type="non-terminal residue" evidence="1">
    <location>
        <position position="152"/>
    </location>
</feature>
<comment type="caution">
    <text evidence="1">The sequence shown here is derived from an EMBL/GenBank/DDBJ whole genome shotgun (WGS) entry which is preliminary data.</text>
</comment>
<name>A0AAD6UME4_9AGAR</name>
<evidence type="ECO:0000313" key="2">
    <source>
        <dbReference type="Proteomes" id="UP001219525"/>
    </source>
</evidence>
<accession>A0AAD6UME4</accession>
<keyword evidence="2" id="KW-1185">Reference proteome</keyword>
<feature type="non-terminal residue" evidence="1">
    <location>
        <position position="1"/>
    </location>
</feature>
<organism evidence="1 2">
    <name type="scientific">Mycena pura</name>
    <dbReference type="NCBI Taxonomy" id="153505"/>
    <lineage>
        <taxon>Eukaryota</taxon>
        <taxon>Fungi</taxon>
        <taxon>Dikarya</taxon>
        <taxon>Basidiomycota</taxon>
        <taxon>Agaricomycotina</taxon>
        <taxon>Agaricomycetes</taxon>
        <taxon>Agaricomycetidae</taxon>
        <taxon>Agaricales</taxon>
        <taxon>Marasmiineae</taxon>
        <taxon>Mycenaceae</taxon>
        <taxon>Mycena</taxon>
    </lineage>
</organism>
<gene>
    <name evidence="1" type="ORF">GGX14DRAFT_304980</name>
</gene>
<protein>
    <submittedName>
        <fullName evidence="1">Uncharacterized protein</fullName>
    </submittedName>
</protein>
<reference evidence="1" key="1">
    <citation type="submission" date="2023-03" db="EMBL/GenBank/DDBJ databases">
        <title>Massive genome expansion in bonnet fungi (Mycena s.s.) driven by repeated elements and novel gene families across ecological guilds.</title>
        <authorList>
            <consortium name="Lawrence Berkeley National Laboratory"/>
            <person name="Harder C.B."/>
            <person name="Miyauchi S."/>
            <person name="Viragh M."/>
            <person name="Kuo A."/>
            <person name="Thoen E."/>
            <person name="Andreopoulos B."/>
            <person name="Lu D."/>
            <person name="Skrede I."/>
            <person name="Drula E."/>
            <person name="Henrissat B."/>
            <person name="Morin E."/>
            <person name="Kohler A."/>
            <person name="Barry K."/>
            <person name="LaButti K."/>
            <person name="Morin E."/>
            <person name="Salamov A."/>
            <person name="Lipzen A."/>
            <person name="Mereny Z."/>
            <person name="Hegedus B."/>
            <person name="Baldrian P."/>
            <person name="Stursova M."/>
            <person name="Weitz H."/>
            <person name="Taylor A."/>
            <person name="Grigoriev I.V."/>
            <person name="Nagy L.G."/>
            <person name="Martin F."/>
            <person name="Kauserud H."/>
        </authorList>
    </citation>
    <scope>NUCLEOTIDE SEQUENCE</scope>
    <source>
        <strain evidence="1">9144</strain>
    </source>
</reference>